<dbReference type="Gene3D" id="3.30.390.10">
    <property type="entry name" value="Enolase-like, N-terminal domain"/>
    <property type="match status" value="1"/>
</dbReference>
<sequence>MDPADAVIDRVRVERLDESVAGPWKEGDSRYAVVVEAGGETGVFAPVDELPAALVATRLGQSALRHSVADHTGLLRRLLAELGPHAEGLGRWAVGVLDCAVWDLHGRLADLPVAALLSNRPAPRVPVYASWLSLNLAAHSAAESVKATAGEGFTFTKWALRGGAEAAEVVLLAERAAAWAGHSVAVDALGTWGHLQTTKIAPLLTPETVRWVEDPLPRTDQAAYQYLRRHTQGLRVAFGERLSHAEEARALLERCRPKAFTFDAVWCGGITEARTWLSAAHDANVPVHLHGRAFLPAVHLAAALPDAAGAVEYQVVWEPRRQRTLRGMLRPDGGHVALPDRPGLGMEVRR</sequence>
<dbReference type="EMBL" id="JBEPCV010000012">
    <property type="protein sequence ID" value="MER6905037.1"/>
    <property type="molecule type" value="Genomic_DNA"/>
</dbReference>
<dbReference type="SUPFAM" id="SSF51604">
    <property type="entry name" value="Enolase C-terminal domain-like"/>
    <property type="match status" value="1"/>
</dbReference>
<dbReference type="SFLD" id="SFLDS00001">
    <property type="entry name" value="Enolase"/>
    <property type="match status" value="1"/>
</dbReference>
<evidence type="ECO:0000313" key="2">
    <source>
        <dbReference type="EMBL" id="MER6905037.1"/>
    </source>
</evidence>
<name>A0ABV1VEX0_9ACTN</name>
<reference evidence="2 3" key="1">
    <citation type="submission" date="2024-06" db="EMBL/GenBank/DDBJ databases">
        <title>The Natural Products Discovery Center: Release of the First 8490 Sequenced Strains for Exploring Actinobacteria Biosynthetic Diversity.</title>
        <authorList>
            <person name="Kalkreuter E."/>
            <person name="Kautsar S.A."/>
            <person name="Yang D."/>
            <person name="Bader C.D."/>
            <person name="Teijaro C.N."/>
            <person name="Fluegel L."/>
            <person name="Davis C.M."/>
            <person name="Simpson J.R."/>
            <person name="Lauterbach L."/>
            <person name="Steele A.D."/>
            <person name="Gui C."/>
            <person name="Meng S."/>
            <person name="Li G."/>
            <person name="Viehrig K."/>
            <person name="Ye F."/>
            <person name="Su P."/>
            <person name="Kiefer A.F."/>
            <person name="Nichols A."/>
            <person name="Cepeda A.J."/>
            <person name="Yan W."/>
            <person name="Fan B."/>
            <person name="Jiang Y."/>
            <person name="Adhikari A."/>
            <person name="Zheng C.-J."/>
            <person name="Schuster L."/>
            <person name="Cowan T.M."/>
            <person name="Smanski M.J."/>
            <person name="Chevrette M.G."/>
            <person name="De Carvalho L.P.S."/>
            <person name="Shen B."/>
        </authorList>
    </citation>
    <scope>NUCLEOTIDE SEQUENCE [LARGE SCALE GENOMIC DNA]</scope>
    <source>
        <strain evidence="2 3">NPDC000632</strain>
    </source>
</reference>
<dbReference type="Gene3D" id="3.20.20.120">
    <property type="entry name" value="Enolase-like C-terminal domain"/>
    <property type="match status" value="1"/>
</dbReference>
<accession>A0ABV1VEX0</accession>
<proteinExistence type="predicted"/>
<dbReference type="Pfam" id="PF13378">
    <property type="entry name" value="MR_MLE_C"/>
    <property type="match status" value="1"/>
</dbReference>
<gene>
    <name evidence="2" type="ORF">ABT322_14890</name>
</gene>
<dbReference type="PANTHER" id="PTHR48080">
    <property type="entry name" value="D-GALACTONATE DEHYDRATASE-RELATED"/>
    <property type="match status" value="1"/>
</dbReference>
<dbReference type="SUPFAM" id="SSF54826">
    <property type="entry name" value="Enolase N-terminal domain-like"/>
    <property type="match status" value="1"/>
</dbReference>
<protein>
    <submittedName>
        <fullName evidence="2">Enolase C-terminal domain-like protein</fullName>
    </submittedName>
</protein>
<dbReference type="InterPro" id="IPR034593">
    <property type="entry name" value="DgoD-like"/>
</dbReference>
<keyword evidence="3" id="KW-1185">Reference proteome</keyword>
<dbReference type="RefSeq" id="WP_350716695.1">
    <property type="nucleotide sequence ID" value="NZ_JBEPCO010000005.1"/>
</dbReference>
<feature type="domain" description="Enolase C-terminal" evidence="1">
    <location>
        <begin position="142"/>
        <end position="349"/>
    </location>
</feature>
<dbReference type="Proteomes" id="UP001490330">
    <property type="component" value="Unassembled WGS sequence"/>
</dbReference>
<evidence type="ECO:0000259" key="1">
    <source>
        <dbReference type="Pfam" id="PF13378"/>
    </source>
</evidence>
<evidence type="ECO:0000313" key="3">
    <source>
        <dbReference type="Proteomes" id="UP001490330"/>
    </source>
</evidence>
<dbReference type="InterPro" id="IPR029065">
    <property type="entry name" value="Enolase_C-like"/>
</dbReference>
<dbReference type="InterPro" id="IPR029017">
    <property type="entry name" value="Enolase-like_N"/>
</dbReference>
<comment type="caution">
    <text evidence="2">The sequence shown here is derived from an EMBL/GenBank/DDBJ whole genome shotgun (WGS) entry which is preliminary data.</text>
</comment>
<dbReference type="InterPro" id="IPR036849">
    <property type="entry name" value="Enolase-like_C_sf"/>
</dbReference>
<organism evidence="2 3">
    <name type="scientific">Streptomyces flaveolus</name>
    <dbReference type="NCBI Taxonomy" id="67297"/>
    <lineage>
        <taxon>Bacteria</taxon>
        <taxon>Bacillati</taxon>
        <taxon>Actinomycetota</taxon>
        <taxon>Actinomycetes</taxon>
        <taxon>Kitasatosporales</taxon>
        <taxon>Streptomycetaceae</taxon>
        <taxon>Streptomyces</taxon>
    </lineage>
</organism>